<reference evidence="2" key="2">
    <citation type="submission" date="2020-11" db="EMBL/GenBank/DDBJ databases">
        <authorList>
            <person name="McCartney M.A."/>
            <person name="Auch B."/>
            <person name="Kono T."/>
            <person name="Mallez S."/>
            <person name="Becker A."/>
            <person name="Gohl D.M."/>
            <person name="Silverstein K.A.T."/>
            <person name="Koren S."/>
            <person name="Bechman K.B."/>
            <person name="Herman A."/>
            <person name="Abrahante J.E."/>
            <person name="Garbe J."/>
        </authorList>
    </citation>
    <scope>NUCLEOTIDE SEQUENCE</scope>
    <source>
        <strain evidence="2">Duluth1</strain>
        <tissue evidence="2">Whole animal</tissue>
    </source>
</reference>
<keyword evidence="3" id="KW-1185">Reference proteome</keyword>
<gene>
    <name evidence="2" type="ORF">DPMN_146785</name>
</gene>
<evidence type="ECO:0000313" key="3">
    <source>
        <dbReference type="Proteomes" id="UP000828390"/>
    </source>
</evidence>
<feature type="compositionally biased region" description="Basic residues" evidence="1">
    <location>
        <begin position="1"/>
        <end position="12"/>
    </location>
</feature>
<name>A0A9D4J2E7_DREPO</name>
<dbReference type="AlphaFoldDB" id="A0A9D4J2E7"/>
<reference evidence="2" key="1">
    <citation type="journal article" date="2019" name="bioRxiv">
        <title>The Genome of the Zebra Mussel, Dreissena polymorpha: A Resource for Invasive Species Research.</title>
        <authorList>
            <person name="McCartney M.A."/>
            <person name="Auch B."/>
            <person name="Kono T."/>
            <person name="Mallez S."/>
            <person name="Zhang Y."/>
            <person name="Obille A."/>
            <person name="Becker A."/>
            <person name="Abrahante J.E."/>
            <person name="Garbe J."/>
            <person name="Badalamenti J.P."/>
            <person name="Herman A."/>
            <person name="Mangelson H."/>
            <person name="Liachko I."/>
            <person name="Sullivan S."/>
            <person name="Sone E.D."/>
            <person name="Koren S."/>
            <person name="Silverstein K.A.T."/>
            <person name="Beckman K.B."/>
            <person name="Gohl D.M."/>
        </authorList>
    </citation>
    <scope>NUCLEOTIDE SEQUENCE</scope>
    <source>
        <strain evidence="2">Duluth1</strain>
        <tissue evidence="2">Whole animal</tissue>
    </source>
</reference>
<feature type="region of interest" description="Disordered" evidence="1">
    <location>
        <begin position="31"/>
        <end position="72"/>
    </location>
</feature>
<evidence type="ECO:0000256" key="1">
    <source>
        <dbReference type="SAM" id="MobiDB-lite"/>
    </source>
</evidence>
<feature type="compositionally biased region" description="Basic and acidic residues" evidence="1">
    <location>
        <begin position="39"/>
        <end position="59"/>
    </location>
</feature>
<sequence>MTKKQDKKRKERNSRVLNVDEHVTRLEDKVDGADINTAQERRDTLRDKWAERSSSRRDVNSTGSESSETTELKLRQHLHEAFKIQRDVADSIRESVRKRWRELDGTVHRVSEQFPQDVTETWR</sequence>
<accession>A0A9D4J2E7</accession>
<comment type="caution">
    <text evidence="2">The sequence shown here is derived from an EMBL/GenBank/DDBJ whole genome shotgun (WGS) entry which is preliminary data.</text>
</comment>
<dbReference type="Proteomes" id="UP000828390">
    <property type="component" value="Unassembled WGS sequence"/>
</dbReference>
<feature type="region of interest" description="Disordered" evidence="1">
    <location>
        <begin position="1"/>
        <end position="20"/>
    </location>
</feature>
<evidence type="ECO:0000313" key="2">
    <source>
        <dbReference type="EMBL" id="KAH3793278.1"/>
    </source>
</evidence>
<proteinExistence type="predicted"/>
<organism evidence="2 3">
    <name type="scientific">Dreissena polymorpha</name>
    <name type="common">Zebra mussel</name>
    <name type="synonym">Mytilus polymorpha</name>
    <dbReference type="NCBI Taxonomy" id="45954"/>
    <lineage>
        <taxon>Eukaryota</taxon>
        <taxon>Metazoa</taxon>
        <taxon>Spiralia</taxon>
        <taxon>Lophotrochozoa</taxon>
        <taxon>Mollusca</taxon>
        <taxon>Bivalvia</taxon>
        <taxon>Autobranchia</taxon>
        <taxon>Heteroconchia</taxon>
        <taxon>Euheterodonta</taxon>
        <taxon>Imparidentia</taxon>
        <taxon>Neoheterodontei</taxon>
        <taxon>Myida</taxon>
        <taxon>Dreissenoidea</taxon>
        <taxon>Dreissenidae</taxon>
        <taxon>Dreissena</taxon>
    </lineage>
</organism>
<protein>
    <submittedName>
        <fullName evidence="2">Uncharacterized protein</fullName>
    </submittedName>
</protein>
<dbReference type="EMBL" id="JAIWYP010000007">
    <property type="protein sequence ID" value="KAH3793278.1"/>
    <property type="molecule type" value="Genomic_DNA"/>
</dbReference>